<dbReference type="EMBL" id="HACA01014664">
    <property type="protein sequence ID" value="CDW32025.1"/>
    <property type="molecule type" value="Transcribed_RNA"/>
</dbReference>
<dbReference type="AlphaFoldDB" id="A0A0K2U1R2"/>
<reference evidence="1" key="1">
    <citation type="submission" date="2014-05" db="EMBL/GenBank/DDBJ databases">
        <authorList>
            <person name="Chronopoulou M."/>
        </authorList>
    </citation>
    <scope>NUCLEOTIDE SEQUENCE</scope>
    <source>
        <tissue evidence="1">Whole organism</tissue>
    </source>
</reference>
<name>A0A0K2U1R2_LEPSM</name>
<sequence>MLLPPYFISDSQKDILFNTCLTYLRQINFLTA</sequence>
<accession>A0A0K2U1R2</accession>
<protein>
    <submittedName>
        <fullName evidence="1">Uncharacterized protein</fullName>
    </submittedName>
</protein>
<evidence type="ECO:0000313" key="1">
    <source>
        <dbReference type="EMBL" id="CDW32025.1"/>
    </source>
</evidence>
<organism evidence="1">
    <name type="scientific">Lepeophtheirus salmonis</name>
    <name type="common">Salmon louse</name>
    <name type="synonym">Caligus salmonis</name>
    <dbReference type="NCBI Taxonomy" id="72036"/>
    <lineage>
        <taxon>Eukaryota</taxon>
        <taxon>Metazoa</taxon>
        <taxon>Ecdysozoa</taxon>
        <taxon>Arthropoda</taxon>
        <taxon>Crustacea</taxon>
        <taxon>Multicrustacea</taxon>
        <taxon>Hexanauplia</taxon>
        <taxon>Copepoda</taxon>
        <taxon>Siphonostomatoida</taxon>
        <taxon>Caligidae</taxon>
        <taxon>Lepeophtheirus</taxon>
    </lineage>
</organism>
<proteinExistence type="predicted"/>
<dbReference type="EMBL" id="HACA01014665">
    <property type="protein sequence ID" value="CDW32026.1"/>
    <property type="molecule type" value="Transcribed_RNA"/>
</dbReference>